<dbReference type="InterPro" id="IPR052164">
    <property type="entry name" value="Anthracycline_SecMetBiosynth"/>
</dbReference>
<keyword evidence="3" id="KW-1185">Reference proteome</keyword>
<organism evidence="2 3">
    <name type="scientific">Pelagibacterium halotolerans (strain DSM 22347 / JCM 15775 / CGMCC 1.7692 / B2)</name>
    <dbReference type="NCBI Taxonomy" id="1082931"/>
    <lineage>
        <taxon>Bacteria</taxon>
        <taxon>Pseudomonadati</taxon>
        <taxon>Pseudomonadota</taxon>
        <taxon>Alphaproteobacteria</taxon>
        <taxon>Hyphomicrobiales</taxon>
        <taxon>Devosiaceae</taxon>
        <taxon>Pelagibacterium</taxon>
    </lineage>
</organism>
<dbReference type="Gene3D" id="3.10.180.10">
    <property type="entry name" value="2,3-Dihydroxybiphenyl 1,2-Dioxygenase, domain 1"/>
    <property type="match status" value="1"/>
</dbReference>
<dbReference type="STRING" id="1082931.KKY_3261"/>
<dbReference type="AlphaFoldDB" id="G4R6X6"/>
<reference evidence="2 3" key="1">
    <citation type="journal article" date="2012" name="J. Bacteriol.">
        <title>Complete genome sequence of Pelagibacterium halotolerans B2T.</title>
        <authorList>
            <person name="Huo Y.Y."/>
            <person name="Cheng H."/>
            <person name="Han X.F."/>
            <person name="Jiang X.W."/>
            <person name="Sun C."/>
            <person name="Zhang X.Q."/>
            <person name="Zhu X.F."/>
            <person name="Liu Y.F."/>
            <person name="Li P.F."/>
            <person name="Ni P.X."/>
            <person name="Wu M."/>
        </authorList>
    </citation>
    <scope>NUCLEOTIDE SEQUENCE [LARGE SCALE GENOMIC DNA]</scope>
    <source>
        <strain evidence="3">DSM 22347 / JCM 15775 / CGMCC 1.7692 / B2</strain>
    </source>
</reference>
<dbReference type="EMBL" id="CP003075">
    <property type="protein sequence ID" value="AEQ53249.1"/>
    <property type="molecule type" value="Genomic_DNA"/>
</dbReference>
<dbReference type="Proteomes" id="UP000008850">
    <property type="component" value="Chromosome"/>
</dbReference>
<dbReference type="Pfam" id="PF00903">
    <property type="entry name" value="Glyoxalase"/>
    <property type="match status" value="1"/>
</dbReference>
<proteinExistence type="predicted"/>
<sequence>MFLSSDHRGPPHKRGERGNGGCFKPFFEEFIMTMPKLQAPSLVFYVSDIKRTEAFYRDVLGIDVQRREGAEPFWLAAAFEGGFEVIFFEQEGKRGDTPALVFDLRDGGIDDVVAALAEQGVTIVTPVSEAPGGWSADFLDPDGFGLGLWQSEELPRSLK</sequence>
<dbReference type="GO" id="GO:0051213">
    <property type="term" value="F:dioxygenase activity"/>
    <property type="evidence" value="ECO:0007669"/>
    <property type="project" value="UniProtKB-KW"/>
</dbReference>
<dbReference type="eggNOG" id="COG0346">
    <property type="taxonomic scope" value="Bacteria"/>
</dbReference>
<dbReference type="PATRIC" id="fig|1082931.4.peg.3214"/>
<dbReference type="InterPro" id="IPR029068">
    <property type="entry name" value="Glyas_Bleomycin-R_OHBP_Dase"/>
</dbReference>
<feature type="domain" description="VOC" evidence="1">
    <location>
        <begin position="38"/>
        <end position="151"/>
    </location>
</feature>
<keyword evidence="2" id="KW-0560">Oxidoreductase</keyword>
<accession>G4R6X6</accession>
<protein>
    <submittedName>
        <fullName evidence="2">Glyoxalase/bleomycin resistance protein/dioxygenase</fullName>
    </submittedName>
</protein>
<dbReference type="PANTHER" id="PTHR33993">
    <property type="entry name" value="GLYOXALASE-RELATED"/>
    <property type="match status" value="1"/>
</dbReference>
<keyword evidence="2" id="KW-0223">Dioxygenase</keyword>
<dbReference type="KEGG" id="phl:KKY_3261"/>
<dbReference type="PROSITE" id="PS51819">
    <property type="entry name" value="VOC"/>
    <property type="match status" value="1"/>
</dbReference>
<dbReference type="InterPro" id="IPR004360">
    <property type="entry name" value="Glyas_Fos-R_dOase_dom"/>
</dbReference>
<dbReference type="SUPFAM" id="SSF54593">
    <property type="entry name" value="Glyoxalase/Bleomycin resistance protein/Dihydroxybiphenyl dioxygenase"/>
    <property type="match status" value="1"/>
</dbReference>
<evidence type="ECO:0000259" key="1">
    <source>
        <dbReference type="PROSITE" id="PS51819"/>
    </source>
</evidence>
<dbReference type="HOGENOM" id="CLU_140331_0_0_5"/>
<dbReference type="InterPro" id="IPR037523">
    <property type="entry name" value="VOC_core"/>
</dbReference>
<gene>
    <name evidence="2" type="ordered locus">KKY_3261</name>
</gene>
<evidence type="ECO:0000313" key="3">
    <source>
        <dbReference type="Proteomes" id="UP000008850"/>
    </source>
</evidence>
<name>G4R6X6_PELHB</name>
<evidence type="ECO:0000313" key="2">
    <source>
        <dbReference type="EMBL" id="AEQ53249.1"/>
    </source>
</evidence>